<comment type="caution">
    <text evidence="2">The sequence shown here is derived from an EMBL/GenBank/DDBJ whole genome shotgun (WGS) entry which is preliminary data.</text>
</comment>
<keyword evidence="1" id="KW-0472">Membrane</keyword>
<proteinExistence type="predicted"/>
<keyword evidence="1" id="KW-0812">Transmembrane</keyword>
<sequence length="172" mass="19326">MLSSSVGFKEGGSILKTVLTLLFISLFIVLLLVACPDPYQKVNVDGSAFIYGDHFNEKTTLTLKGNYNKKEYSFQGSLTIGDNIKLEHVLFASGYSLISYVRAERTSVGQVFFDPKSLRVSFEVTDPEIYKLITYQEYDGKSKLVVSSPAVNRDEAQRVNEELEQMKAPFDK</sequence>
<evidence type="ECO:0008006" key="4">
    <source>
        <dbReference type="Google" id="ProtNLM"/>
    </source>
</evidence>
<evidence type="ECO:0000256" key="1">
    <source>
        <dbReference type="SAM" id="Phobius"/>
    </source>
</evidence>
<gene>
    <name evidence="2" type="ORF">PghCCS26_19160</name>
</gene>
<organism evidence="2 3">
    <name type="scientific">Paenibacillus glycanilyticus</name>
    <dbReference type="NCBI Taxonomy" id="126569"/>
    <lineage>
        <taxon>Bacteria</taxon>
        <taxon>Bacillati</taxon>
        <taxon>Bacillota</taxon>
        <taxon>Bacilli</taxon>
        <taxon>Bacillales</taxon>
        <taxon>Paenibacillaceae</taxon>
        <taxon>Paenibacillus</taxon>
    </lineage>
</organism>
<dbReference type="Proteomes" id="UP001285921">
    <property type="component" value="Unassembled WGS sequence"/>
</dbReference>
<accession>A0ABQ6NI60</accession>
<evidence type="ECO:0000313" key="2">
    <source>
        <dbReference type="EMBL" id="GMK44788.1"/>
    </source>
</evidence>
<feature type="transmembrane region" description="Helical" evidence="1">
    <location>
        <begin position="12"/>
        <end position="34"/>
    </location>
</feature>
<keyword evidence="1" id="KW-1133">Transmembrane helix</keyword>
<keyword evidence="3" id="KW-1185">Reference proteome</keyword>
<evidence type="ECO:0000313" key="3">
    <source>
        <dbReference type="Proteomes" id="UP001285921"/>
    </source>
</evidence>
<reference evidence="2 3" key="1">
    <citation type="submission" date="2023-05" db="EMBL/GenBank/DDBJ databases">
        <title>Draft genome of Paenibacillus sp. CCS26.</title>
        <authorList>
            <person name="Akita H."/>
            <person name="Shinto Y."/>
            <person name="Kimura Z."/>
        </authorList>
    </citation>
    <scope>NUCLEOTIDE SEQUENCE [LARGE SCALE GENOMIC DNA]</scope>
    <source>
        <strain evidence="2 3">CCS26</strain>
    </source>
</reference>
<dbReference type="EMBL" id="BTCL01000005">
    <property type="protein sequence ID" value="GMK44788.1"/>
    <property type="molecule type" value="Genomic_DNA"/>
</dbReference>
<protein>
    <recommendedName>
        <fullName evidence="4">Lipoprotein</fullName>
    </recommendedName>
</protein>
<name>A0ABQ6NI60_9BACL</name>